<dbReference type="Pfam" id="PF21176">
    <property type="entry name" value="RecR_HhH"/>
    <property type="match status" value="1"/>
</dbReference>
<dbReference type="PANTHER" id="PTHR30446">
    <property type="entry name" value="RECOMBINATION PROTEIN RECR"/>
    <property type="match status" value="1"/>
</dbReference>
<dbReference type="SUPFAM" id="SSF111304">
    <property type="entry name" value="Recombination protein RecR"/>
    <property type="match status" value="1"/>
</dbReference>
<keyword evidence="3 7" id="KW-0863">Zinc-finger</keyword>
<keyword evidence="5 7" id="KW-0233">DNA recombination</keyword>
<evidence type="ECO:0000256" key="1">
    <source>
        <dbReference type="ARBA" id="ARBA00022723"/>
    </source>
</evidence>
<comment type="similarity">
    <text evidence="7">Belongs to the RecR family.</text>
</comment>
<dbReference type="Pfam" id="PF21175">
    <property type="entry name" value="RecR_C"/>
    <property type="match status" value="1"/>
</dbReference>
<evidence type="ECO:0000256" key="4">
    <source>
        <dbReference type="ARBA" id="ARBA00022833"/>
    </source>
</evidence>
<dbReference type="InterPro" id="IPR006171">
    <property type="entry name" value="TOPRIM_dom"/>
</dbReference>
<gene>
    <name evidence="7" type="primary">recR</name>
    <name evidence="9" type="ORF">COV33_00745</name>
</gene>
<evidence type="ECO:0000259" key="8">
    <source>
        <dbReference type="PROSITE" id="PS50880"/>
    </source>
</evidence>
<dbReference type="GO" id="GO:0003677">
    <property type="term" value="F:DNA binding"/>
    <property type="evidence" value="ECO:0007669"/>
    <property type="project" value="UniProtKB-UniRule"/>
</dbReference>
<dbReference type="GO" id="GO:0006310">
    <property type="term" value="P:DNA recombination"/>
    <property type="evidence" value="ECO:0007669"/>
    <property type="project" value="UniProtKB-UniRule"/>
</dbReference>
<dbReference type="InterPro" id="IPR000093">
    <property type="entry name" value="DNA_Rcmb_RecR"/>
</dbReference>
<dbReference type="PANTHER" id="PTHR30446:SF0">
    <property type="entry name" value="RECOMBINATION PROTEIN RECR"/>
    <property type="match status" value="1"/>
</dbReference>
<sequence length="209" mass="23916">MNPIEKLIQIFSNFPGIGPRQARRFVYYLLTRGNGSLGELAKHISELKDDVTICADCMRFFESQNKTNKDSLYRCKICADQTRDNFTLMVVQRDIDLESVEKNGSFNGFYFVLGGGIPILEKEPEKRIRAKELKIFVERKIKKGLKEIILGVNWNPEGENTGDFVEKFLKPITEKNKIKVTHLGKGLSMGTELEYADSETMKNALRNRS</sequence>
<dbReference type="EMBL" id="PCXM01000014">
    <property type="protein sequence ID" value="PIR40266.1"/>
    <property type="molecule type" value="Genomic_DNA"/>
</dbReference>
<dbReference type="AlphaFoldDB" id="A0A2H0R1X7"/>
<keyword evidence="6 7" id="KW-0234">DNA repair</keyword>
<evidence type="ECO:0000256" key="6">
    <source>
        <dbReference type="ARBA" id="ARBA00023204"/>
    </source>
</evidence>
<dbReference type="Gene3D" id="1.10.8.420">
    <property type="entry name" value="RecR Domain 1"/>
    <property type="match status" value="1"/>
</dbReference>
<keyword evidence="2 7" id="KW-0227">DNA damage</keyword>
<evidence type="ECO:0000256" key="3">
    <source>
        <dbReference type="ARBA" id="ARBA00022771"/>
    </source>
</evidence>
<keyword evidence="4 7" id="KW-0862">Zinc</keyword>
<protein>
    <recommendedName>
        <fullName evidence="7">Recombination protein RecR</fullName>
    </recommendedName>
</protein>
<organism evidence="9 10">
    <name type="scientific">Candidatus Zambryskibacteria bacterium CG10_big_fil_rev_8_21_14_0_10_34_34</name>
    <dbReference type="NCBI Taxonomy" id="1975114"/>
    <lineage>
        <taxon>Bacteria</taxon>
        <taxon>Candidatus Zambryskiibacteriota</taxon>
    </lineage>
</organism>
<accession>A0A2H0R1X7</accession>
<evidence type="ECO:0000256" key="7">
    <source>
        <dbReference type="HAMAP-Rule" id="MF_00017"/>
    </source>
</evidence>
<dbReference type="Proteomes" id="UP000230828">
    <property type="component" value="Unassembled WGS sequence"/>
</dbReference>
<evidence type="ECO:0000256" key="5">
    <source>
        <dbReference type="ARBA" id="ARBA00023172"/>
    </source>
</evidence>
<name>A0A2H0R1X7_9BACT</name>
<evidence type="ECO:0000256" key="2">
    <source>
        <dbReference type="ARBA" id="ARBA00022763"/>
    </source>
</evidence>
<comment type="caution">
    <text evidence="9">The sequence shown here is derived from an EMBL/GenBank/DDBJ whole genome shotgun (WGS) entry which is preliminary data.</text>
</comment>
<evidence type="ECO:0000313" key="10">
    <source>
        <dbReference type="Proteomes" id="UP000230828"/>
    </source>
</evidence>
<dbReference type="GO" id="GO:0006281">
    <property type="term" value="P:DNA repair"/>
    <property type="evidence" value="ECO:0007669"/>
    <property type="project" value="UniProtKB-UniRule"/>
</dbReference>
<dbReference type="HAMAP" id="MF_00017">
    <property type="entry name" value="RecR"/>
    <property type="match status" value="1"/>
</dbReference>
<dbReference type="Pfam" id="PF13662">
    <property type="entry name" value="Toprim_4"/>
    <property type="match status" value="1"/>
</dbReference>
<proteinExistence type="inferred from homology"/>
<keyword evidence="1 7" id="KW-0479">Metal-binding</keyword>
<dbReference type="GO" id="GO:0008270">
    <property type="term" value="F:zinc ion binding"/>
    <property type="evidence" value="ECO:0007669"/>
    <property type="project" value="UniProtKB-KW"/>
</dbReference>
<evidence type="ECO:0000313" key="9">
    <source>
        <dbReference type="EMBL" id="PIR40266.1"/>
    </source>
</evidence>
<reference evidence="9 10" key="1">
    <citation type="submission" date="2017-09" db="EMBL/GenBank/DDBJ databases">
        <title>Depth-based differentiation of microbial function through sediment-hosted aquifers and enrichment of novel symbionts in the deep terrestrial subsurface.</title>
        <authorList>
            <person name="Probst A.J."/>
            <person name="Ladd B."/>
            <person name="Jarett J.K."/>
            <person name="Geller-Mcgrath D.E."/>
            <person name="Sieber C.M."/>
            <person name="Emerson J.B."/>
            <person name="Anantharaman K."/>
            <person name="Thomas B.C."/>
            <person name="Malmstrom R."/>
            <person name="Stieglmeier M."/>
            <person name="Klingl A."/>
            <person name="Woyke T."/>
            <person name="Ryan C.M."/>
            <person name="Banfield J.F."/>
        </authorList>
    </citation>
    <scope>NUCLEOTIDE SEQUENCE [LARGE SCALE GENOMIC DNA]</scope>
    <source>
        <strain evidence="9">CG10_big_fil_rev_8_21_14_0_10_34_34</strain>
    </source>
</reference>
<feature type="domain" description="Toprim" evidence="8">
    <location>
        <begin position="86"/>
        <end position="188"/>
    </location>
</feature>
<comment type="caution">
    <text evidence="7">Lacks conserved residue(s) required for the propagation of feature annotation.</text>
</comment>
<dbReference type="PROSITE" id="PS50880">
    <property type="entry name" value="TOPRIM"/>
    <property type="match status" value="1"/>
</dbReference>
<dbReference type="InterPro" id="IPR023627">
    <property type="entry name" value="Rcmb_RecR"/>
</dbReference>
<comment type="function">
    <text evidence="7">May play a role in DNA repair. It seems to be involved in an RecBC-independent recombinational process of DNA repair. It may act with RecF and RecO.</text>
</comment>
<dbReference type="Gene3D" id="3.40.1360.10">
    <property type="match status" value="1"/>
</dbReference>